<evidence type="ECO:0000259" key="14">
    <source>
        <dbReference type="PROSITE" id="PS51800"/>
    </source>
</evidence>
<dbReference type="InterPro" id="IPR029063">
    <property type="entry name" value="SAM-dependent_MTases_sf"/>
</dbReference>
<evidence type="ECO:0000256" key="11">
    <source>
        <dbReference type="ARBA" id="ARBA00049393"/>
    </source>
</evidence>
<feature type="region of interest" description="Disordered" evidence="13">
    <location>
        <begin position="129"/>
        <end position="164"/>
    </location>
</feature>
<comment type="caution">
    <text evidence="15">The sequence shown here is derived from an EMBL/GenBank/DDBJ whole genome shotgun (WGS) entry which is preliminary data.</text>
</comment>
<evidence type="ECO:0000256" key="9">
    <source>
        <dbReference type="ARBA" id="ARBA00048165"/>
    </source>
</evidence>
<dbReference type="InterPro" id="IPR022776">
    <property type="entry name" value="TRM13/UPF0224_CHHC_Znf_dom"/>
</dbReference>
<reference evidence="19 20" key="1">
    <citation type="submission" date="2018-09" db="EMBL/GenBank/DDBJ databases">
        <title>Genomic investigation of the strawberry pathogen Phytophthora fragariae indicates pathogenicity is determined by transcriptional variation in three key races.</title>
        <authorList>
            <person name="Adams T.M."/>
            <person name="Armitage A.D."/>
            <person name="Sobczyk M.K."/>
            <person name="Bates H.J."/>
            <person name="Dunwell J.M."/>
            <person name="Nellist C.F."/>
            <person name="Harrison R.J."/>
        </authorList>
    </citation>
    <scope>NUCLEOTIDE SEQUENCE [LARGE SCALE GENOMIC DNA]</scope>
    <source>
        <strain evidence="17 20">BC-23</strain>
        <strain evidence="18 21">NOV-77</strain>
        <strain evidence="16 22">ONT-3</strain>
        <strain evidence="15 19">SCRP245</strain>
    </source>
</reference>
<dbReference type="EC" id="2.1.1.225" evidence="12"/>
<protein>
    <recommendedName>
        <fullName evidence="12">tRNA:m(4)X modification enzyme TRM13</fullName>
        <ecNumber evidence="12">2.1.1.225</ecNumber>
    </recommendedName>
</protein>
<dbReference type="AlphaFoldDB" id="A0A6A3MQE0"/>
<evidence type="ECO:0000313" key="19">
    <source>
        <dbReference type="Proteomes" id="UP000460718"/>
    </source>
</evidence>
<evidence type="ECO:0000313" key="22">
    <source>
        <dbReference type="Proteomes" id="UP000488956"/>
    </source>
</evidence>
<dbReference type="Proteomes" id="UP000460718">
    <property type="component" value="Unassembled WGS sequence"/>
</dbReference>
<keyword evidence="3 12" id="KW-0808">Transferase</keyword>
<dbReference type="EMBL" id="QXFX01000001">
    <property type="protein sequence ID" value="KAE9140879.1"/>
    <property type="molecule type" value="Genomic_DNA"/>
</dbReference>
<accession>A0A6A3MQE0</accession>
<evidence type="ECO:0000313" key="16">
    <source>
        <dbReference type="EMBL" id="KAE9140879.1"/>
    </source>
</evidence>
<dbReference type="Proteomes" id="UP000488956">
    <property type="component" value="Unassembled WGS sequence"/>
</dbReference>
<evidence type="ECO:0000256" key="10">
    <source>
        <dbReference type="ARBA" id="ARBA00048635"/>
    </source>
</evidence>
<feature type="domain" description="CHHC U11-48K-type" evidence="14">
    <location>
        <begin position="82"/>
        <end position="109"/>
    </location>
</feature>
<evidence type="ECO:0000256" key="12">
    <source>
        <dbReference type="RuleBase" id="RU367103"/>
    </source>
</evidence>
<evidence type="ECO:0000256" key="2">
    <source>
        <dbReference type="ARBA" id="ARBA00022603"/>
    </source>
</evidence>
<proteinExistence type="inferred from homology"/>
<feature type="compositionally biased region" description="Low complexity" evidence="13">
    <location>
        <begin position="133"/>
        <end position="144"/>
    </location>
</feature>
<evidence type="ECO:0000313" key="20">
    <source>
        <dbReference type="Proteomes" id="UP000476176"/>
    </source>
</evidence>
<dbReference type="Pfam" id="PF05253">
    <property type="entry name" value="zf-U11-48K"/>
    <property type="match status" value="1"/>
</dbReference>
<comment type="catalytic activity">
    <reaction evidence="11 12">
        <text>adenosine(4) in tRNA(His) + S-adenosyl-L-methionine = 2'-O-methyladenosine(4) in tRNA(His) + S-adenosyl-L-homocysteine + H(+)</text>
        <dbReference type="Rhea" id="RHEA:43196"/>
        <dbReference type="Rhea" id="RHEA-COMP:10401"/>
        <dbReference type="Rhea" id="RHEA-COMP:10402"/>
        <dbReference type="ChEBI" id="CHEBI:15378"/>
        <dbReference type="ChEBI" id="CHEBI:57856"/>
        <dbReference type="ChEBI" id="CHEBI:59789"/>
        <dbReference type="ChEBI" id="CHEBI:74411"/>
        <dbReference type="ChEBI" id="CHEBI:74477"/>
        <dbReference type="EC" id="2.1.1.225"/>
    </reaction>
</comment>
<evidence type="ECO:0000256" key="7">
    <source>
        <dbReference type="ARBA" id="ARBA00022771"/>
    </source>
</evidence>
<evidence type="ECO:0000256" key="1">
    <source>
        <dbReference type="ARBA" id="ARBA00005265"/>
    </source>
</evidence>
<evidence type="ECO:0000313" key="17">
    <source>
        <dbReference type="EMBL" id="KAE9256593.1"/>
    </source>
</evidence>
<dbReference type="PROSITE" id="PS51800">
    <property type="entry name" value="ZF_CHHC_U11_48K"/>
    <property type="match status" value="1"/>
</dbReference>
<dbReference type="Proteomes" id="UP000486351">
    <property type="component" value="Unassembled WGS sequence"/>
</dbReference>
<keyword evidence="8 12" id="KW-0862">Zinc</keyword>
<dbReference type="Pfam" id="PF05206">
    <property type="entry name" value="TRM13"/>
    <property type="match status" value="1"/>
</dbReference>
<dbReference type="EMBL" id="QXFY01000001">
    <property type="protein sequence ID" value="KAE9362503.1"/>
    <property type="molecule type" value="Genomic_DNA"/>
</dbReference>
<dbReference type="EMBL" id="QXFW01000002">
    <property type="protein sequence ID" value="KAE9031490.1"/>
    <property type="molecule type" value="Genomic_DNA"/>
</dbReference>
<evidence type="ECO:0000313" key="21">
    <source>
        <dbReference type="Proteomes" id="UP000486351"/>
    </source>
</evidence>
<dbReference type="InterPro" id="IPR007871">
    <property type="entry name" value="Methyltransferase_TRM13"/>
</dbReference>
<dbReference type="PANTHER" id="PTHR12998">
    <property type="entry name" value="TRNA:M(4)X MODIFICATION ENZYME TRM13 HOMOLOG"/>
    <property type="match status" value="1"/>
</dbReference>
<gene>
    <name evidence="17" type="ORF">PF004_g47</name>
    <name evidence="18" type="ORF">PF008_g46</name>
    <name evidence="16" type="ORF">PF010_g46</name>
    <name evidence="15" type="ORF">PF011_g79</name>
</gene>
<dbReference type="Gene3D" id="3.40.50.150">
    <property type="entry name" value="Vaccinia Virus protein VP39"/>
    <property type="match status" value="1"/>
</dbReference>
<keyword evidence="2 12" id="KW-0489">Methyltransferase</keyword>
<organism evidence="15 19">
    <name type="scientific">Phytophthora fragariae</name>
    <dbReference type="NCBI Taxonomy" id="53985"/>
    <lineage>
        <taxon>Eukaryota</taxon>
        <taxon>Sar</taxon>
        <taxon>Stramenopiles</taxon>
        <taxon>Oomycota</taxon>
        <taxon>Peronosporomycetes</taxon>
        <taxon>Peronosporales</taxon>
        <taxon>Peronosporaceae</taxon>
        <taxon>Phytophthora</taxon>
    </lineage>
</organism>
<dbReference type="GO" id="GO:0030488">
    <property type="term" value="P:tRNA methylation"/>
    <property type="evidence" value="ECO:0007669"/>
    <property type="project" value="InterPro"/>
</dbReference>
<evidence type="ECO:0000256" key="8">
    <source>
        <dbReference type="ARBA" id="ARBA00022833"/>
    </source>
</evidence>
<evidence type="ECO:0000256" key="3">
    <source>
        <dbReference type="ARBA" id="ARBA00022679"/>
    </source>
</evidence>
<dbReference type="Pfam" id="PF11722">
    <property type="entry name" value="zf-TRM13_CCCH"/>
    <property type="match status" value="1"/>
</dbReference>
<evidence type="ECO:0000256" key="4">
    <source>
        <dbReference type="ARBA" id="ARBA00022691"/>
    </source>
</evidence>
<evidence type="ECO:0000313" key="18">
    <source>
        <dbReference type="EMBL" id="KAE9362503.1"/>
    </source>
</evidence>
<evidence type="ECO:0000256" key="13">
    <source>
        <dbReference type="SAM" id="MobiDB-lite"/>
    </source>
</evidence>
<comment type="similarity">
    <text evidence="1 12">Belongs to the methyltransferase TRM13 family.</text>
</comment>
<dbReference type="InterPro" id="IPR021721">
    <property type="entry name" value="Znf_CCCH-type_TRM13"/>
</dbReference>
<feature type="compositionally biased region" description="Basic and acidic residues" evidence="13">
    <location>
        <begin position="146"/>
        <end position="158"/>
    </location>
</feature>
<dbReference type="GO" id="GO:0008270">
    <property type="term" value="F:zinc ion binding"/>
    <property type="evidence" value="ECO:0007669"/>
    <property type="project" value="UniProtKB-KW"/>
</dbReference>
<feature type="region of interest" description="Disordered" evidence="13">
    <location>
        <begin position="1"/>
        <end position="25"/>
    </location>
</feature>
<dbReference type="EMBL" id="QXGC01000001">
    <property type="protein sequence ID" value="KAE9256593.1"/>
    <property type="molecule type" value="Genomic_DNA"/>
</dbReference>
<comment type="function">
    <text evidence="12">tRNA methylase which 2'-O-methylates cytidine(4) in tRNA(Pro) and tRNA(Gly)(GCC), and adenosine(4) in tRNA(His).</text>
</comment>
<keyword evidence="5 12" id="KW-0819">tRNA processing</keyword>
<dbReference type="InterPro" id="IPR039044">
    <property type="entry name" value="Trm13"/>
</dbReference>
<dbReference type="GO" id="GO:0106050">
    <property type="term" value="F:tRNA 2'-O-methyltransferase activity"/>
    <property type="evidence" value="ECO:0007669"/>
    <property type="project" value="UniProtKB-UniRule"/>
</dbReference>
<keyword evidence="6 12" id="KW-0479">Metal-binding</keyword>
<dbReference type="Proteomes" id="UP000476176">
    <property type="component" value="Unassembled WGS sequence"/>
</dbReference>
<keyword evidence="4 12" id="KW-0949">S-adenosyl-L-methionine</keyword>
<name>A0A6A3MQE0_9STRA</name>
<comment type="catalytic activity">
    <reaction evidence="10 12">
        <text>cytidine(4) in tRNA(Gly)(GCC) + S-adenosyl-L-methionine = 2'-O-methylcytidine(4) in tRNA(Gly)(GCC) + S-adenosyl-L-homocysteine + H(+)</text>
        <dbReference type="Rhea" id="RHEA:43192"/>
        <dbReference type="Rhea" id="RHEA-COMP:10399"/>
        <dbReference type="Rhea" id="RHEA-COMP:10400"/>
        <dbReference type="ChEBI" id="CHEBI:15378"/>
        <dbReference type="ChEBI" id="CHEBI:57856"/>
        <dbReference type="ChEBI" id="CHEBI:59789"/>
        <dbReference type="ChEBI" id="CHEBI:74495"/>
        <dbReference type="ChEBI" id="CHEBI:82748"/>
        <dbReference type="EC" id="2.1.1.225"/>
    </reaction>
</comment>
<evidence type="ECO:0000313" key="15">
    <source>
        <dbReference type="EMBL" id="KAE9031490.1"/>
    </source>
</evidence>
<dbReference type="PANTHER" id="PTHR12998:SF0">
    <property type="entry name" value="TRNA:M(4)X MODIFICATION ENZYME TRM13 HOMOLOG"/>
    <property type="match status" value="1"/>
</dbReference>
<keyword evidence="7 12" id="KW-0863">Zinc-finger</keyword>
<comment type="catalytic activity">
    <reaction evidence="9 12">
        <text>cytidine(4) in tRNA(Pro) + S-adenosyl-L-methionine = 2'-O-methylcytidine(4) in tRNA(Pro) + S-adenosyl-L-homocysteine + H(+)</text>
        <dbReference type="Rhea" id="RHEA:32767"/>
        <dbReference type="Rhea" id="RHEA-COMP:10397"/>
        <dbReference type="Rhea" id="RHEA-COMP:10398"/>
        <dbReference type="ChEBI" id="CHEBI:15378"/>
        <dbReference type="ChEBI" id="CHEBI:57856"/>
        <dbReference type="ChEBI" id="CHEBI:59789"/>
        <dbReference type="ChEBI" id="CHEBI:74495"/>
        <dbReference type="ChEBI" id="CHEBI:82748"/>
        <dbReference type="EC" id="2.1.1.225"/>
    </reaction>
</comment>
<evidence type="ECO:0000256" key="6">
    <source>
        <dbReference type="ARBA" id="ARBA00022723"/>
    </source>
</evidence>
<sequence>METKRSAGQVGRDAQRKRRKQVKAEAKDGGQWDRCMFKVVRKNRYCNIARVPGSLFCGNHLPDNDAAVSKKSQKFKAATRRRVPCPVDASHTVYEFDLAKHVLVCNRVKDADTMKKLPYYDHNINSGTHCSDRSSASSDAADQEVAAEKEAEDKEHSEPSVQEQQGIIDKLLAIDFADLRRRIEAAYDSCVGELALEKLHHKCCDQLFEEKKKAGASQSVLRHIEQQASIIGHMEQVKLLQDAGAAFVELGAGRGMLSLALAQMFPDSLYVLIDRAHTRGKADRFIGGDGKGEEAAKDSSTTLRAKIDIRHLNFAEMQEILNKPVVCMSKHLCGVATDLSLRAIVQTLPERESERVVSPESAQSSVSSNFQGLAIALCCHHVCAWEDYVNPAFFQSQGFMPEEFQLLTSMTSWTTCGMGLEGDAVKHILGISKDERAVLGRKCKRIIDAGRAAYLKQMKLNTRLVHYCDTKDSLENCLLLAWR</sequence>
<evidence type="ECO:0000256" key="5">
    <source>
        <dbReference type="ARBA" id="ARBA00022694"/>
    </source>
</evidence>